<evidence type="ECO:0000313" key="18">
    <source>
        <dbReference type="EMBL" id="AEO08031.1"/>
    </source>
</evidence>
<dbReference type="FunFam" id="3.40.50.970:FF:000016">
    <property type="entry name" value="Acetolactate synthase"/>
    <property type="match status" value="1"/>
</dbReference>
<evidence type="ECO:0000256" key="3">
    <source>
        <dbReference type="ARBA" id="ARBA00007812"/>
    </source>
</evidence>
<gene>
    <name evidence="18" type="primary">ilvI</name>
    <name evidence="18" type="ORF">BUAMB_209</name>
</gene>
<dbReference type="GO" id="GO:0009097">
    <property type="term" value="P:isoleucine biosynthetic process"/>
    <property type="evidence" value="ECO:0007669"/>
    <property type="project" value="UniProtKB-UniPathway"/>
</dbReference>
<dbReference type="GO" id="GO:0005948">
    <property type="term" value="C:acetolactate synthase complex"/>
    <property type="evidence" value="ECO:0007669"/>
    <property type="project" value="TreeGrafter"/>
</dbReference>
<dbReference type="EMBL" id="CP002648">
    <property type="protein sequence ID" value="AEO08031.1"/>
    <property type="molecule type" value="Genomic_DNA"/>
</dbReference>
<evidence type="ECO:0000259" key="16">
    <source>
        <dbReference type="Pfam" id="PF02775"/>
    </source>
</evidence>
<comment type="similarity">
    <text evidence="3 14">Belongs to the TPP enzyme family.</text>
</comment>
<dbReference type="SUPFAM" id="SSF52467">
    <property type="entry name" value="DHS-like NAD/FAD-binding domain"/>
    <property type="match status" value="1"/>
</dbReference>
<dbReference type="Proteomes" id="UP000006139">
    <property type="component" value="Chromosome"/>
</dbReference>
<dbReference type="InterPro" id="IPR045229">
    <property type="entry name" value="TPP_enz"/>
</dbReference>
<dbReference type="GO" id="GO:0000287">
    <property type="term" value="F:magnesium ion binding"/>
    <property type="evidence" value="ECO:0007669"/>
    <property type="project" value="UniProtKB-UniRule"/>
</dbReference>
<evidence type="ECO:0000256" key="9">
    <source>
        <dbReference type="ARBA" id="ARBA00022827"/>
    </source>
</evidence>
<evidence type="ECO:0000256" key="7">
    <source>
        <dbReference type="ARBA" id="ARBA00022679"/>
    </source>
</evidence>
<dbReference type="CDD" id="cd02015">
    <property type="entry name" value="TPP_AHAS"/>
    <property type="match status" value="1"/>
</dbReference>
<evidence type="ECO:0000259" key="15">
    <source>
        <dbReference type="Pfam" id="PF00205"/>
    </source>
</evidence>
<dbReference type="PATRIC" id="fig|1005057.4.peg.201"/>
<evidence type="ECO:0000259" key="17">
    <source>
        <dbReference type="Pfam" id="PF02776"/>
    </source>
</evidence>
<dbReference type="InterPro" id="IPR000399">
    <property type="entry name" value="TPP-bd_CS"/>
</dbReference>
<name>G2LP94_BUCUM</name>
<dbReference type="InterPro" id="IPR029035">
    <property type="entry name" value="DHS-like_NAD/FAD-binding_dom"/>
</dbReference>
<dbReference type="FunFam" id="3.40.50.1220:FF:000008">
    <property type="entry name" value="Acetolactate synthase"/>
    <property type="match status" value="1"/>
</dbReference>
<organism evidence="18 19">
    <name type="scientific">Buchnera aphidicola str. Ua</name>
    <name type="common">Uroleucon ambrosiae</name>
    <dbReference type="NCBI Taxonomy" id="1005057"/>
    <lineage>
        <taxon>Bacteria</taxon>
        <taxon>Pseudomonadati</taxon>
        <taxon>Pseudomonadota</taxon>
        <taxon>Gammaproteobacteria</taxon>
        <taxon>Enterobacterales</taxon>
        <taxon>Erwiniaceae</taxon>
        <taxon>Buchnera</taxon>
    </lineage>
</organism>
<keyword evidence="8 14" id="KW-0479">Metal-binding</keyword>
<dbReference type="STRING" id="1005057.BUAMB_209"/>
<dbReference type="EC" id="2.2.1.6" evidence="14"/>
<reference evidence="18 19" key="1">
    <citation type="journal article" date="2011" name="PLoS Genet.">
        <title>Sequence conservation and functional constraint on intergenic spacers in reduced genomes of the obligate symbiont buchnera.</title>
        <authorList>
            <person name="Degnan P.H."/>
            <person name="Ochman H."/>
            <person name="Moran N.A."/>
        </authorList>
    </citation>
    <scope>NUCLEOTIDE SEQUENCE [LARGE SCALE GENOMIC DNA]</scope>
    <source>
        <strain evidence="18 19">Ua</strain>
    </source>
</reference>
<keyword evidence="7 14" id="KW-0808">Transferase</keyword>
<dbReference type="RefSeq" id="WP_014499935.1">
    <property type="nucleotide sequence ID" value="NC_017259.1"/>
</dbReference>
<dbReference type="UniPathway" id="UPA00049">
    <property type="reaction ID" value="UER00059"/>
</dbReference>
<comment type="pathway">
    <text evidence="2 14">Amino-acid biosynthesis; L-valine biosynthesis; L-valine from pyruvate: step 1/4.</text>
</comment>
<feature type="domain" description="Thiamine pyrophosphate enzyme TPP-binding" evidence="16">
    <location>
        <begin position="391"/>
        <end position="542"/>
    </location>
</feature>
<evidence type="ECO:0000313" key="19">
    <source>
        <dbReference type="Proteomes" id="UP000006139"/>
    </source>
</evidence>
<dbReference type="KEGG" id="buh:BUAMB_209"/>
<dbReference type="PANTHER" id="PTHR18968">
    <property type="entry name" value="THIAMINE PYROPHOSPHATE ENZYMES"/>
    <property type="match status" value="1"/>
</dbReference>
<keyword evidence="9" id="KW-0274">FAD</keyword>
<comment type="pathway">
    <text evidence="1 14">Amino-acid biosynthesis; L-isoleucine biosynthesis; L-isoleucine from 2-oxobutanoate: step 1/4.</text>
</comment>
<evidence type="ECO:0000256" key="2">
    <source>
        <dbReference type="ARBA" id="ARBA00005025"/>
    </source>
</evidence>
<evidence type="ECO:0000256" key="13">
    <source>
        <dbReference type="ARBA" id="ARBA00048670"/>
    </source>
</evidence>
<evidence type="ECO:0000256" key="1">
    <source>
        <dbReference type="ARBA" id="ARBA00004974"/>
    </source>
</evidence>
<feature type="domain" description="Thiamine pyrophosphate enzyme central" evidence="15">
    <location>
        <begin position="196"/>
        <end position="330"/>
    </location>
</feature>
<dbReference type="InterPro" id="IPR012000">
    <property type="entry name" value="Thiamin_PyroP_enz_cen_dom"/>
</dbReference>
<accession>G2LP94</accession>
<dbReference type="InterPro" id="IPR012001">
    <property type="entry name" value="Thiamin_PyroP_enz_TPP-bd_dom"/>
</dbReference>
<dbReference type="FunFam" id="3.40.50.970:FF:000007">
    <property type="entry name" value="Acetolactate synthase"/>
    <property type="match status" value="1"/>
</dbReference>
<evidence type="ECO:0000256" key="12">
    <source>
        <dbReference type="ARBA" id="ARBA00023304"/>
    </source>
</evidence>
<dbReference type="PROSITE" id="PS00187">
    <property type="entry name" value="TPP_ENZYMES"/>
    <property type="match status" value="1"/>
</dbReference>
<dbReference type="Gene3D" id="3.40.50.970">
    <property type="match status" value="2"/>
</dbReference>
<dbReference type="HOGENOM" id="CLU_013748_1_2_6"/>
<evidence type="ECO:0000256" key="10">
    <source>
        <dbReference type="ARBA" id="ARBA00022842"/>
    </source>
</evidence>
<dbReference type="NCBIfam" id="TIGR00118">
    <property type="entry name" value="acolac_lg"/>
    <property type="match status" value="1"/>
</dbReference>
<keyword evidence="12 14" id="KW-0100">Branched-chain amino acid biosynthesis</keyword>
<dbReference type="InterPro" id="IPR039368">
    <property type="entry name" value="AHAS_TPP"/>
</dbReference>
<evidence type="ECO:0000256" key="14">
    <source>
        <dbReference type="RuleBase" id="RU003591"/>
    </source>
</evidence>
<comment type="cofactor">
    <cofactor evidence="14">
        <name>Mg(2+)</name>
        <dbReference type="ChEBI" id="CHEBI:18420"/>
    </cofactor>
    <text evidence="14">Binds 1 Mg(2+) ion per subunit.</text>
</comment>
<dbReference type="GO" id="GO:0003984">
    <property type="term" value="F:acetolactate synthase activity"/>
    <property type="evidence" value="ECO:0007669"/>
    <property type="project" value="UniProtKB-EC"/>
</dbReference>
<keyword evidence="5 14" id="KW-0028">Amino-acid biosynthesis</keyword>
<proteinExistence type="inferred from homology"/>
<dbReference type="Gene3D" id="3.40.50.1220">
    <property type="entry name" value="TPP-binding domain"/>
    <property type="match status" value="1"/>
</dbReference>
<comment type="subunit">
    <text evidence="4">Dimer of large and small chains.</text>
</comment>
<dbReference type="eggNOG" id="COG0028">
    <property type="taxonomic scope" value="Bacteria"/>
</dbReference>
<dbReference type="GO" id="GO:0009099">
    <property type="term" value="P:L-valine biosynthetic process"/>
    <property type="evidence" value="ECO:0007669"/>
    <property type="project" value="UniProtKB-UniPathway"/>
</dbReference>
<dbReference type="UniPathway" id="UPA00047">
    <property type="reaction ID" value="UER00055"/>
</dbReference>
<protein>
    <recommendedName>
        <fullName evidence="14">Acetolactate synthase</fullName>
        <ecNumber evidence="14">2.2.1.6</ecNumber>
    </recommendedName>
</protein>
<dbReference type="Pfam" id="PF00205">
    <property type="entry name" value="TPP_enzyme_M"/>
    <property type="match status" value="1"/>
</dbReference>
<dbReference type="GO" id="GO:0050660">
    <property type="term" value="F:flavin adenine dinucleotide binding"/>
    <property type="evidence" value="ECO:0007669"/>
    <property type="project" value="InterPro"/>
</dbReference>
<keyword evidence="11 14" id="KW-0786">Thiamine pyrophosphate</keyword>
<dbReference type="AlphaFoldDB" id="G2LP94"/>
<dbReference type="Pfam" id="PF02776">
    <property type="entry name" value="TPP_enzyme_N"/>
    <property type="match status" value="1"/>
</dbReference>
<comment type="cofactor">
    <cofactor evidence="14">
        <name>thiamine diphosphate</name>
        <dbReference type="ChEBI" id="CHEBI:58937"/>
    </cofactor>
    <text evidence="14">Binds 1 thiamine pyrophosphate per subunit.</text>
</comment>
<dbReference type="OrthoDB" id="9785953at2"/>
<evidence type="ECO:0000256" key="11">
    <source>
        <dbReference type="ARBA" id="ARBA00023052"/>
    </source>
</evidence>
<keyword evidence="6" id="KW-0285">Flavoprotein</keyword>
<dbReference type="GO" id="GO:0030976">
    <property type="term" value="F:thiamine pyrophosphate binding"/>
    <property type="evidence" value="ECO:0007669"/>
    <property type="project" value="UniProtKB-UniRule"/>
</dbReference>
<dbReference type="CDD" id="cd07035">
    <property type="entry name" value="TPP_PYR_POX_like"/>
    <property type="match status" value="1"/>
</dbReference>
<evidence type="ECO:0000256" key="6">
    <source>
        <dbReference type="ARBA" id="ARBA00022630"/>
    </source>
</evidence>
<evidence type="ECO:0000256" key="8">
    <source>
        <dbReference type="ARBA" id="ARBA00022723"/>
    </source>
</evidence>
<dbReference type="PANTHER" id="PTHR18968:SF13">
    <property type="entry name" value="ACETOLACTATE SYNTHASE CATALYTIC SUBUNIT, MITOCHONDRIAL"/>
    <property type="match status" value="1"/>
</dbReference>
<evidence type="ECO:0000256" key="5">
    <source>
        <dbReference type="ARBA" id="ARBA00022605"/>
    </source>
</evidence>
<feature type="domain" description="Thiamine pyrophosphate enzyme N-terminal TPP-binding" evidence="17">
    <location>
        <begin position="5"/>
        <end position="118"/>
    </location>
</feature>
<comment type="catalytic activity">
    <reaction evidence="13 14">
        <text>2 pyruvate + H(+) = (2S)-2-acetolactate + CO2</text>
        <dbReference type="Rhea" id="RHEA:25249"/>
        <dbReference type="ChEBI" id="CHEBI:15361"/>
        <dbReference type="ChEBI" id="CHEBI:15378"/>
        <dbReference type="ChEBI" id="CHEBI:16526"/>
        <dbReference type="ChEBI" id="CHEBI:58476"/>
        <dbReference type="EC" id="2.2.1.6"/>
    </reaction>
</comment>
<dbReference type="NCBIfam" id="NF005058">
    <property type="entry name" value="PRK06466.1"/>
    <property type="match status" value="1"/>
</dbReference>
<sequence length="571" mass="63206">MEMLSGAEMVIRSLIDQGIQHIFGYPGGAVLDIYDAIKTIGGIEHILVRHEQAATHMADGYSRATGKIGVVLVTSGPGATNAITGIATAYMDSIPMVVISGQVASSLIGYDAFQECDMIGISRPIVKHSFLVKKTDDIPIIFKKAFWLASSGRPGPVVIDLPKDILKKRSNFHYQWPENIYIRSYNPTNKGHIGQIRKALDTFLKAKKPVIYAGGGIISSDSNKELKEFAEKTNCPVTTSLMGLGAFPGSHNQSISMLGMHGTYEANMAIHHADVIFAIGVRFDDRTTNNLNKYCPNAIILHIDIDPTSISKTVTANIPIVGDAKYVLKKMLKLLEKEKTIASLESWWSTIKKWKKVNSLKYQKDNKKIKPQTVIETLFELTKGNSYITSDVGQHQMFTALYYSFNKPRHWINSGGLGTMGFGLPAALGVKLACPEETVICITGDGSIQMNIQELSTAKQYNLAVLILNLNNSSLGMVKQWQDMIYAGRHSHSYMNSLPNFIQLSEAYGHCGIKIKKPEELKEKLQIALKKLSYGNLVFVDVEVDNSEHVYPMQIQGGGMNEMWLRKKEVS</sequence>
<dbReference type="InterPro" id="IPR012846">
    <property type="entry name" value="Acetolactate_synth_lsu"/>
</dbReference>
<dbReference type="InterPro" id="IPR029061">
    <property type="entry name" value="THDP-binding"/>
</dbReference>
<dbReference type="Pfam" id="PF02775">
    <property type="entry name" value="TPP_enzyme_C"/>
    <property type="match status" value="1"/>
</dbReference>
<evidence type="ECO:0000256" key="4">
    <source>
        <dbReference type="ARBA" id="ARBA00011744"/>
    </source>
</evidence>
<dbReference type="InterPro" id="IPR011766">
    <property type="entry name" value="TPP_enzyme_TPP-bd"/>
</dbReference>
<dbReference type="SUPFAM" id="SSF52518">
    <property type="entry name" value="Thiamin diphosphate-binding fold (THDP-binding)"/>
    <property type="match status" value="2"/>
</dbReference>
<keyword evidence="10 14" id="KW-0460">Magnesium</keyword>